<gene>
    <name evidence="2" type="ORF">FKG95_09800</name>
</gene>
<dbReference type="OrthoDB" id="8084514at2"/>
<dbReference type="InterPro" id="IPR009780">
    <property type="entry name" value="DUF1344"/>
</dbReference>
<sequence length="84" mass="8513">MKKLITALSVFAFLGFAGAAHAAEASGRIAMADPGTSTLTLEDGTTFEVVEGVPLDGLAPGTEVTVSYEEQDGKNVATSIAPAQ</sequence>
<keyword evidence="3" id="KW-1185">Reference proteome</keyword>
<dbReference type="AlphaFoldDB" id="A0A545TTB8"/>
<keyword evidence="1" id="KW-0732">Signal</keyword>
<evidence type="ECO:0000313" key="2">
    <source>
        <dbReference type="EMBL" id="TQV80462.1"/>
    </source>
</evidence>
<protein>
    <submittedName>
        <fullName evidence="2">DUF1344 domain-containing protein</fullName>
    </submittedName>
</protein>
<dbReference type="RefSeq" id="WP_142896176.1">
    <property type="nucleotide sequence ID" value="NZ_ML660054.1"/>
</dbReference>
<proteinExistence type="predicted"/>
<accession>A0A545TTB8</accession>
<feature type="chain" id="PRO_5021959468" evidence="1">
    <location>
        <begin position="23"/>
        <end position="84"/>
    </location>
</feature>
<evidence type="ECO:0000256" key="1">
    <source>
        <dbReference type="SAM" id="SignalP"/>
    </source>
</evidence>
<evidence type="ECO:0000313" key="3">
    <source>
        <dbReference type="Proteomes" id="UP000315252"/>
    </source>
</evidence>
<feature type="signal peptide" evidence="1">
    <location>
        <begin position="1"/>
        <end position="22"/>
    </location>
</feature>
<comment type="caution">
    <text evidence="2">The sequence shown here is derived from an EMBL/GenBank/DDBJ whole genome shotgun (WGS) entry which is preliminary data.</text>
</comment>
<organism evidence="2 3">
    <name type="scientific">Denitrobaculum tricleocarpae</name>
    <dbReference type="NCBI Taxonomy" id="2591009"/>
    <lineage>
        <taxon>Bacteria</taxon>
        <taxon>Pseudomonadati</taxon>
        <taxon>Pseudomonadota</taxon>
        <taxon>Alphaproteobacteria</taxon>
        <taxon>Rhodospirillales</taxon>
        <taxon>Rhodospirillaceae</taxon>
        <taxon>Denitrobaculum</taxon>
    </lineage>
</organism>
<dbReference type="Proteomes" id="UP000315252">
    <property type="component" value="Unassembled WGS sequence"/>
</dbReference>
<name>A0A545TTB8_9PROT</name>
<dbReference type="EMBL" id="VHSH01000003">
    <property type="protein sequence ID" value="TQV80462.1"/>
    <property type="molecule type" value="Genomic_DNA"/>
</dbReference>
<reference evidence="2 3" key="1">
    <citation type="submission" date="2019-06" db="EMBL/GenBank/DDBJ databases">
        <title>Whole genome sequence for Rhodospirillaceae sp. R148.</title>
        <authorList>
            <person name="Wang G."/>
        </authorList>
    </citation>
    <scope>NUCLEOTIDE SEQUENCE [LARGE SCALE GENOMIC DNA]</scope>
    <source>
        <strain evidence="2 3">R148</strain>
    </source>
</reference>
<dbReference type="Pfam" id="PF07076">
    <property type="entry name" value="DUF1344"/>
    <property type="match status" value="1"/>
</dbReference>